<sequence length="215" mass="24266">MEATYYPLRSPSRKLMRAQSDLGMADVGLFDIDDLEDGLSWSPTSVFSQSDDMHNLEQSVLAVGTLCSPFSVKEDVLVRRTGRILKVGKVGAGDAQAALRELRRLGFPVSVAESRRSQGKDIFRCPRHEFLRMEVADGPDIVIDTSFRSFFAVARSSFYYSKIFEQLPEVFIGGEDRLRLLVAFMAEQLKRNFETTGMPCPPWRDTKSLLNTWAL</sequence>
<reference evidence="2 3" key="2">
    <citation type="submission" date="2024-03" db="EMBL/GenBank/DDBJ databases">
        <title>Complete genome sequence of the green alga Chloropicon roscoffensis RCC1871.</title>
        <authorList>
            <person name="Lemieux C."/>
            <person name="Pombert J.-F."/>
            <person name="Otis C."/>
            <person name="Turmel M."/>
        </authorList>
    </citation>
    <scope>NUCLEOTIDE SEQUENCE [LARGE SCALE GENOMIC DNA]</scope>
    <source>
        <strain evidence="2 3">RCC1871</strain>
    </source>
</reference>
<proteinExistence type="predicted"/>
<dbReference type="AlphaFoldDB" id="A0A7S3CB05"/>
<organism evidence="1">
    <name type="scientific">Chloropicon roscoffensis</name>
    <dbReference type="NCBI Taxonomy" id="1461544"/>
    <lineage>
        <taxon>Eukaryota</taxon>
        <taxon>Viridiplantae</taxon>
        <taxon>Chlorophyta</taxon>
        <taxon>Chloropicophyceae</taxon>
        <taxon>Chloropicales</taxon>
        <taxon>Chloropicaceae</taxon>
        <taxon>Chloropicon</taxon>
    </lineage>
</organism>
<gene>
    <name evidence="1" type="ORF">CROS1456_LOCUS4297</name>
    <name evidence="2" type="ORF">HKI87_07g48690</name>
</gene>
<protein>
    <submittedName>
        <fullName evidence="2">PDDEXK-like family protein</fullName>
    </submittedName>
</protein>
<dbReference type="EMBL" id="HBHZ01005577">
    <property type="protein sequence ID" value="CAE0191207.1"/>
    <property type="molecule type" value="Transcribed_RNA"/>
</dbReference>
<evidence type="ECO:0000313" key="3">
    <source>
        <dbReference type="Proteomes" id="UP001472866"/>
    </source>
</evidence>
<keyword evidence="3" id="KW-1185">Reference proteome</keyword>
<dbReference type="Pfam" id="PF04720">
    <property type="entry name" value="PDDEXK_6"/>
    <property type="match status" value="1"/>
</dbReference>
<dbReference type="PANTHER" id="PTHR31579:SF1">
    <property type="entry name" value="OS03G0796600 PROTEIN"/>
    <property type="match status" value="1"/>
</dbReference>
<evidence type="ECO:0000313" key="1">
    <source>
        <dbReference type="EMBL" id="CAE0191207.1"/>
    </source>
</evidence>
<dbReference type="PANTHER" id="PTHR31579">
    <property type="entry name" value="OS03G0796600 PROTEIN"/>
    <property type="match status" value="1"/>
</dbReference>
<dbReference type="EMBL" id="CP151507">
    <property type="protein sequence ID" value="WZN63321.1"/>
    <property type="molecule type" value="Genomic_DNA"/>
</dbReference>
<dbReference type="Proteomes" id="UP001472866">
    <property type="component" value="Chromosome 07"/>
</dbReference>
<accession>A0A7S3CB05</accession>
<dbReference type="InterPro" id="IPR006502">
    <property type="entry name" value="PDDEXK-like"/>
</dbReference>
<name>A0A7S3CB05_9CHLO</name>
<reference evidence="1" key="1">
    <citation type="submission" date="2021-01" db="EMBL/GenBank/DDBJ databases">
        <authorList>
            <person name="Corre E."/>
            <person name="Pelletier E."/>
            <person name="Niang G."/>
            <person name="Scheremetjew M."/>
            <person name="Finn R."/>
            <person name="Kale V."/>
            <person name="Holt S."/>
            <person name="Cochrane G."/>
            <person name="Meng A."/>
            <person name="Brown T."/>
            <person name="Cohen L."/>
        </authorList>
    </citation>
    <scope>NUCLEOTIDE SEQUENCE</scope>
    <source>
        <strain evidence="1">RCC1871</strain>
    </source>
</reference>
<evidence type="ECO:0000313" key="2">
    <source>
        <dbReference type="EMBL" id="WZN63321.1"/>
    </source>
</evidence>